<feature type="region of interest" description="Disordered" evidence="1">
    <location>
        <begin position="518"/>
        <end position="586"/>
    </location>
</feature>
<dbReference type="EMBL" id="BKCJ010003563">
    <property type="protein sequence ID" value="GEU55847.1"/>
    <property type="molecule type" value="Genomic_DNA"/>
</dbReference>
<feature type="compositionally biased region" description="Acidic residues" evidence="1">
    <location>
        <begin position="211"/>
        <end position="227"/>
    </location>
</feature>
<name>A0A699GKD1_TANCI</name>
<feature type="compositionally biased region" description="Low complexity" evidence="1">
    <location>
        <begin position="172"/>
        <end position="183"/>
    </location>
</feature>
<proteinExistence type="predicted"/>
<reference evidence="2" key="1">
    <citation type="journal article" date="2019" name="Sci. Rep.">
        <title>Draft genome of Tanacetum cinerariifolium, the natural source of mosquito coil.</title>
        <authorList>
            <person name="Yamashiro T."/>
            <person name="Shiraishi A."/>
            <person name="Satake H."/>
            <person name="Nakayama K."/>
        </authorList>
    </citation>
    <scope>NUCLEOTIDE SEQUENCE</scope>
</reference>
<accession>A0A699GKD1</accession>
<feature type="region of interest" description="Disordered" evidence="1">
    <location>
        <begin position="162"/>
        <end position="256"/>
    </location>
</feature>
<evidence type="ECO:0000313" key="2">
    <source>
        <dbReference type="EMBL" id="GEU55847.1"/>
    </source>
</evidence>
<sequence>MLSCIPYQDEVPVIYMHQFWATVIKHKSSYQFKIDKKRFSVNVEVFREIFNICPKVSGKAFDEPPTKEEALAFIHEPGHTGEIKYITDVIVDHLHQPWITFASITNKCLYGKCTGYHKVRLYTCRHSSIWCNPSSSNDKLALLDSVAYKTYHAIASGAELPMSKKNQKKSESAISSTESPSKKNFAKAQKDIATKPKPNKKKAHIKADQGKDDDDDDDYDNDDDDIDERVYTPLDYELHDEETIDDEEKIDEEEDDDVTKELYKYVNVNLGHKDADMTDADRGGADQQNDSQWSGFEQEEEDAHVTLTLVHDTQKTVCPTQSSSISFDFTNKLLNLENVSPYVNEIASLMDTATIPLPPPFFNPLSQQATPTLTPIASETTTSLPALLDFAFVFKFNKRVTNLEKDLLEMKQVDHSSSLLYSFSDFATLVIEKNVTKSLEVVVLARSSSQPKSNYETAASLSEFKLTKTLIDKMEKSKSYDKADYKKELYDALVKSYKTNKDLFDTYGEFFTLKRSRDDRDKDQDPFAGSDRGMKRRKLNKDAESSRDSRSKEKKSSSTSKDASYSQQKPSGKSAHAEEPSHTVDD</sequence>
<protein>
    <submittedName>
        <fullName evidence="2">Uncharacterized protein</fullName>
    </submittedName>
</protein>
<gene>
    <name evidence="2" type="ORF">Tci_027825</name>
</gene>
<evidence type="ECO:0000256" key="1">
    <source>
        <dbReference type="SAM" id="MobiDB-lite"/>
    </source>
</evidence>
<comment type="caution">
    <text evidence="2">The sequence shown here is derived from an EMBL/GenBank/DDBJ whole genome shotgun (WGS) entry which is preliminary data.</text>
</comment>
<feature type="compositionally biased region" description="Basic and acidic residues" evidence="1">
    <location>
        <begin position="575"/>
        <end position="586"/>
    </location>
</feature>
<feature type="compositionally biased region" description="Basic and acidic residues" evidence="1">
    <location>
        <begin position="540"/>
        <end position="556"/>
    </location>
</feature>
<organism evidence="2">
    <name type="scientific">Tanacetum cinerariifolium</name>
    <name type="common">Dalmatian daisy</name>
    <name type="synonym">Chrysanthemum cinerariifolium</name>
    <dbReference type="NCBI Taxonomy" id="118510"/>
    <lineage>
        <taxon>Eukaryota</taxon>
        <taxon>Viridiplantae</taxon>
        <taxon>Streptophyta</taxon>
        <taxon>Embryophyta</taxon>
        <taxon>Tracheophyta</taxon>
        <taxon>Spermatophyta</taxon>
        <taxon>Magnoliopsida</taxon>
        <taxon>eudicotyledons</taxon>
        <taxon>Gunneridae</taxon>
        <taxon>Pentapetalae</taxon>
        <taxon>asterids</taxon>
        <taxon>campanulids</taxon>
        <taxon>Asterales</taxon>
        <taxon>Asteraceae</taxon>
        <taxon>Asteroideae</taxon>
        <taxon>Anthemideae</taxon>
        <taxon>Anthemidinae</taxon>
        <taxon>Tanacetum</taxon>
    </lineage>
</organism>
<dbReference type="AlphaFoldDB" id="A0A699GKD1"/>
<feature type="compositionally biased region" description="Acidic residues" evidence="1">
    <location>
        <begin position="238"/>
        <end position="256"/>
    </location>
</feature>